<accession>A0A9E2W728</accession>
<reference evidence="2" key="1">
    <citation type="submission" date="2021-06" db="EMBL/GenBank/DDBJ databases">
        <authorList>
            <person name="Huq M.A."/>
        </authorList>
    </citation>
    <scope>NUCLEOTIDE SEQUENCE</scope>
    <source>
        <strain evidence="2">MAH-26</strain>
    </source>
</reference>
<name>A0A9E2W728_9BACT</name>
<comment type="caution">
    <text evidence="2">The sequence shown here is derived from an EMBL/GenBank/DDBJ whole genome shotgun (WGS) entry which is preliminary data.</text>
</comment>
<dbReference type="Proteomes" id="UP000812270">
    <property type="component" value="Unassembled WGS sequence"/>
</dbReference>
<dbReference type="EMBL" id="JAHSPG010000018">
    <property type="protein sequence ID" value="MBV4360528.1"/>
    <property type="molecule type" value="Genomic_DNA"/>
</dbReference>
<feature type="transmembrane region" description="Helical" evidence="1">
    <location>
        <begin position="6"/>
        <end position="27"/>
    </location>
</feature>
<evidence type="ECO:0000313" key="3">
    <source>
        <dbReference type="Proteomes" id="UP000812270"/>
    </source>
</evidence>
<evidence type="ECO:0000256" key="1">
    <source>
        <dbReference type="SAM" id="Phobius"/>
    </source>
</evidence>
<organism evidence="2 3">
    <name type="scientific">Pinibacter aurantiacus</name>
    <dbReference type="NCBI Taxonomy" id="2851599"/>
    <lineage>
        <taxon>Bacteria</taxon>
        <taxon>Pseudomonadati</taxon>
        <taxon>Bacteroidota</taxon>
        <taxon>Chitinophagia</taxon>
        <taxon>Chitinophagales</taxon>
        <taxon>Chitinophagaceae</taxon>
        <taxon>Pinibacter</taxon>
    </lineage>
</organism>
<evidence type="ECO:0000313" key="2">
    <source>
        <dbReference type="EMBL" id="MBV4360528.1"/>
    </source>
</evidence>
<sequence length="391" mass="43089">MFGSVVLEVAIGIIFMFMLSAMICTAVREGIESKLKTRAAYLERGIRELLHDRGAENIARSFFEHPLINGLYTGEYSVEKKASEPKIFESGKNLPSYIPSKNFALTLMDIAARGRDNNEAAANANSTPITVESVRANISKIGNVYVQRAFLTALDSAQGDLNLLQQNLEDWFNSSMDRISGWYKRSTQYIIFFIGLVLAVGLNINTLSVADYLFHNDDERKIIVTQAEAVVKDSTSTQKNYRDAAKALASIKIPIGWNDANNPFHGFTTDNKYWLWQFILMPLLGWLITAFAATLGAPFWFDLLNKVMVIRSTVKPTEKSGDEGSEDRRSNKQQPVIIGAGAPAGGVQQHAAIHGATHDSDSNADFCDVVLSDTDATPDEDLPLTLGGVQQ</sequence>
<dbReference type="AlphaFoldDB" id="A0A9E2W728"/>
<gene>
    <name evidence="2" type="ORF">KTO63_25415</name>
</gene>
<keyword evidence="3" id="KW-1185">Reference proteome</keyword>
<feature type="transmembrane region" description="Helical" evidence="1">
    <location>
        <begin position="274"/>
        <end position="301"/>
    </location>
</feature>
<keyword evidence="1" id="KW-1133">Transmembrane helix</keyword>
<feature type="transmembrane region" description="Helical" evidence="1">
    <location>
        <begin position="189"/>
        <end position="210"/>
    </location>
</feature>
<keyword evidence="1" id="KW-0472">Membrane</keyword>
<proteinExistence type="predicted"/>
<dbReference type="RefSeq" id="WP_217794997.1">
    <property type="nucleotide sequence ID" value="NZ_JAHSPG010000018.1"/>
</dbReference>
<keyword evidence="1" id="KW-0812">Transmembrane</keyword>
<protein>
    <submittedName>
        <fullName evidence="2">Uncharacterized protein</fullName>
    </submittedName>
</protein>